<evidence type="ECO:0000256" key="5">
    <source>
        <dbReference type="ARBA" id="ARBA00022989"/>
    </source>
</evidence>
<dbReference type="PROSITE" id="PS50929">
    <property type="entry name" value="ABC_TM1F"/>
    <property type="match status" value="1"/>
</dbReference>
<feature type="transmembrane region" description="Helical" evidence="7">
    <location>
        <begin position="167"/>
        <end position="188"/>
    </location>
</feature>
<protein>
    <submittedName>
        <fullName evidence="10">Thiol reductant ABC exporter subunit CydC</fullName>
    </submittedName>
</protein>
<dbReference type="PANTHER" id="PTHR43394">
    <property type="entry name" value="ATP-DEPENDENT PERMEASE MDL1, MITOCHONDRIAL"/>
    <property type="match status" value="1"/>
</dbReference>
<evidence type="ECO:0000256" key="4">
    <source>
        <dbReference type="ARBA" id="ARBA00022840"/>
    </source>
</evidence>
<dbReference type="InterPro" id="IPR027417">
    <property type="entry name" value="P-loop_NTPase"/>
</dbReference>
<feature type="domain" description="ABC transmembrane type-1" evidence="9">
    <location>
        <begin position="19"/>
        <end position="311"/>
    </location>
</feature>
<dbReference type="InterPro" id="IPR011527">
    <property type="entry name" value="ABC1_TM_dom"/>
</dbReference>
<comment type="caution">
    <text evidence="10">The sequence shown here is derived from an EMBL/GenBank/DDBJ whole genome shotgun (WGS) entry which is preliminary data.</text>
</comment>
<dbReference type="Gene3D" id="1.20.1560.10">
    <property type="entry name" value="ABC transporter type 1, transmembrane domain"/>
    <property type="match status" value="1"/>
</dbReference>
<evidence type="ECO:0000256" key="2">
    <source>
        <dbReference type="ARBA" id="ARBA00022692"/>
    </source>
</evidence>
<dbReference type="InterPro" id="IPR003593">
    <property type="entry name" value="AAA+_ATPase"/>
</dbReference>
<dbReference type="Pfam" id="PF00005">
    <property type="entry name" value="ABC_tran"/>
    <property type="match status" value="1"/>
</dbReference>
<dbReference type="EMBL" id="JBHTBD010000005">
    <property type="protein sequence ID" value="MFC7295772.1"/>
    <property type="molecule type" value="Genomic_DNA"/>
</dbReference>
<dbReference type="NCBIfam" id="TIGR02868">
    <property type="entry name" value="CydC"/>
    <property type="match status" value="1"/>
</dbReference>
<sequence>MSELKPWLKLIFGRSGRLFIGALLMLAALLSGLGLLALSGWFITETALVGILLAASVPATINLYVPGGGIRFFAVSRTVSRYVERLYNHDTVLRLLTDIRVDLFHRLAAAGRGQRRELTGAQWLSRLTSDVDALDTLYLRLIAPASLAAFVTLVLFALAAVLFDIRIATGVVLMLGVAFVLATLAVYVRTVKIASRQSDQQEALRMAVVEHLEGFAELTAAGRTGKHGAWLMRQAHQAVSEQVKADSRTGWHLAGSNLLINLSAVFALWAGFELFRSGAISGPVLVLLPIALLGLAEVYSMLPEAFGKLGATQASAARLNRDCRNAEWPVASGDISLPADTALIAKDMKIKYPEHAPLFTHFDLQVKTGERLGILGHSGSGKSSLADVFSGLLIPSNGACASLPCAYLTQKTVLFEDTLRANLLLGDPDASDARLWRVLELVDLAERFRTEEDQLDTWLGSSGSRLSGGEARRVALARVLMSPASLLILDEPFTGVDTATREKITRQMDPWLEGKTVISLAHGPDALPGTDRVIQLGV</sequence>
<keyword evidence="2 7" id="KW-0812">Transmembrane</keyword>
<keyword evidence="4" id="KW-0067">ATP-binding</keyword>
<dbReference type="PANTHER" id="PTHR43394:SF1">
    <property type="entry name" value="ATP-BINDING CASSETTE SUB-FAMILY B MEMBER 10, MITOCHONDRIAL"/>
    <property type="match status" value="1"/>
</dbReference>
<reference evidence="11" key="1">
    <citation type="journal article" date="2019" name="Int. J. Syst. Evol. Microbiol.">
        <title>The Global Catalogue of Microorganisms (GCM) 10K type strain sequencing project: providing services to taxonomists for standard genome sequencing and annotation.</title>
        <authorList>
            <consortium name="The Broad Institute Genomics Platform"/>
            <consortium name="The Broad Institute Genome Sequencing Center for Infectious Disease"/>
            <person name="Wu L."/>
            <person name="Ma J."/>
        </authorList>
    </citation>
    <scope>NUCLEOTIDE SEQUENCE [LARGE SCALE GENOMIC DNA]</scope>
    <source>
        <strain evidence="11">CCUG 60559</strain>
    </source>
</reference>
<name>A0ABW2IY02_9GAMM</name>
<feature type="transmembrane region" description="Helical" evidence="7">
    <location>
        <begin position="20"/>
        <end position="41"/>
    </location>
</feature>
<feature type="transmembrane region" description="Helical" evidence="7">
    <location>
        <begin position="278"/>
        <end position="299"/>
    </location>
</feature>
<evidence type="ECO:0000259" key="8">
    <source>
        <dbReference type="PROSITE" id="PS50893"/>
    </source>
</evidence>
<comment type="subcellular location">
    <subcellularLocation>
        <location evidence="1">Cell membrane</location>
        <topology evidence="1">Multi-pass membrane protein</topology>
    </subcellularLocation>
</comment>
<evidence type="ECO:0000256" key="6">
    <source>
        <dbReference type="ARBA" id="ARBA00023136"/>
    </source>
</evidence>
<evidence type="ECO:0000256" key="7">
    <source>
        <dbReference type="SAM" id="Phobius"/>
    </source>
</evidence>
<dbReference type="SUPFAM" id="SSF52540">
    <property type="entry name" value="P-loop containing nucleoside triphosphate hydrolases"/>
    <property type="match status" value="1"/>
</dbReference>
<dbReference type="InterPro" id="IPR039421">
    <property type="entry name" value="Type_1_exporter"/>
</dbReference>
<dbReference type="Pfam" id="PF00664">
    <property type="entry name" value="ABC_membrane"/>
    <property type="match status" value="1"/>
</dbReference>
<dbReference type="PROSITE" id="PS50893">
    <property type="entry name" value="ABC_TRANSPORTER_2"/>
    <property type="match status" value="1"/>
</dbReference>
<keyword evidence="6 7" id="KW-0472">Membrane</keyword>
<feature type="domain" description="ABC transporter" evidence="8">
    <location>
        <begin position="343"/>
        <end position="538"/>
    </location>
</feature>
<evidence type="ECO:0000256" key="1">
    <source>
        <dbReference type="ARBA" id="ARBA00004651"/>
    </source>
</evidence>
<dbReference type="InterPro" id="IPR017871">
    <property type="entry name" value="ABC_transporter-like_CS"/>
</dbReference>
<accession>A0ABW2IY02</accession>
<evidence type="ECO:0000313" key="10">
    <source>
        <dbReference type="EMBL" id="MFC7295772.1"/>
    </source>
</evidence>
<feature type="transmembrane region" description="Helical" evidence="7">
    <location>
        <begin position="47"/>
        <end position="65"/>
    </location>
</feature>
<evidence type="ECO:0000313" key="11">
    <source>
        <dbReference type="Proteomes" id="UP001596506"/>
    </source>
</evidence>
<keyword evidence="5 7" id="KW-1133">Transmembrane helix</keyword>
<keyword evidence="3" id="KW-0547">Nucleotide-binding</keyword>
<keyword evidence="11" id="KW-1185">Reference proteome</keyword>
<evidence type="ECO:0000259" key="9">
    <source>
        <dbReference type="PROSITE" id="PS50929"/>
    </source>
</evidence>
<dbReference type="PROSITE" id="PS00211">
    <property type="entry name" value="ABC_TRANSPORTER_1"/>
    <property type="match status" value="1"/>
</dbReference>
<organism evidence="10 11">
    <name type="scientific">Marinobacter aromaticivorans</name>
    <dbReference type="NCBI Taxonomy" id="1494078"/>
    <lineage>
        <taxon>Bacteria</taxon>
        <taxon>Pseudomonadati</taxon>
        <taxon>Pseudomonadota</taxon>
        <taxon>Gammaproteobacteria</taxon>
        <taxon>Pseudomonadales</taxon>
        <taxon>Marinobacteraceae</taxon>
        <taxon>Marinobacter</taxon>
    </lineage>
</organism>
<feature type="transmembrane region" description="Helical" evidence="7">
    <location>
        <begin position="137"/>
        <end position="161"/>
    </location>
</feature>
<gene>
    <name evidence="10" type="primary">cydC</name>
    <name evidence="10" type="ORF">ACFQQA_13675</name>
</gene>
<proteinExistence type="predicted"/>
<dbReference type="Gene3D" id="3.40.50.300">
    <property type="entry name" value="P-loop containing nucleotide triphosphate hydrolases"/>
    <property type="match status" value="1"/>
</dbReference>
<dbReference type="SUPFAM" id="SSF90123">
    <property type="entry name" value="ABC transporter transmembrane region"/>
    <property type="match status" value="1"/>
</dbReference>
<dbReference type="InterPro" id="IPR036640">
    <property type="entry name" value="ABC1_TM_sf"/>
</dbReference>
<feature type="transmembrane region" description="Helical" evidence="7">
    <location>
        <begin position="251"/>
        <end position="272"/>
    </location>
</feature>
<dbReference type="InterPro" id="IPR014223">
    <property type="entry name" value="ABC_CydC/D"/>
</dbReference>
<evidence type="ECO:0000256" key="3">
    <source>
        <dbReference type="ARBA" id="ARBA00022741"/>
    </source>
</evidence>
<dbReference type="InterPro" id="IPR003439">
    <property type="entry name" value="ABC_transporter-like_ATP-bd"/>
</dbReference>
<dbReference type="SMART" id="SM00382">
    <property type="entry name" value="AAA"/>
    <property type="match status" value="1"/>
</dbReference>
<dbReference type="Proteomes" id="UP001596506">
    <property type="component" value="Unassembled WGS sequence"/>
</dbReference>
<dbReference type="RefSeq" id="WP_100688745.1">
    <property type="nucleotide sequence ID" value="NZ_JBHTBD010000005.1"/>
</dbReference>